<dbReference type="Gene3D" id="3.30.559.30">
    <property type="entry name" value="Nonribosomal peptide synthetase, condensation domain"/>
    <property type="match status" value="2"/>
</dbReference>
<sequence length="2439" mass="260939">MTTVQTEPATAPAAGLSPAARRLLERRLRGRAGAAPAGIPRLDPRPERVPLSAAQQRLYFLHRLDPDGVEYLMPTAWRFTGPLDTAALDGAVRDLVGRHEQLRVVFTEEEGVPAQRVLGAEPAGLDVVELPARVRDGGADALAAAVRDVAAHPFDLASEPGFRAVLLKVADDDHVLVLALHHIVADGWSLDVLLRDLAAFYRARTEGTDAGLPALPIDYTDYAVWQRGTDHGADLAYWRTALAGLTPLELPTDHPRPAERSYAGALHSVELPEELTARLRALGERTDTTPYMTLMSAFQATLAFHSGQDDIAIGTVVANRERPETEQLAGFFVNTLVVRTDLSGDPTSDELLGRTRESVLGALSHQGLPFEKVVDELSPERDLGRNPLFQVLFTHTRAPSGAFRLGDVPGAAFPIDLTTAKFDLTLDVLEGDGRITLRFVYRPDLFTEESVSRFAAHTVAVLRAFVRVPSVPLSEMALLTDEEIGELLGPDGPANRPALPEPGVRDAAAPRTALERFAEHVRRSPGAVAVSGGGRSLTYAELDAASRALARRLREAGAGPEQLVGVCAGRGPGLAVALLGVWRAGAAYLPLDPSHPRARREFTVTDAGVSLVVADGAGRAAAEGLPVEVVALEDAVAAGEVEETGKAGKAGEGAGAEAVPGADRLAYVIYTSGSTGLPKGVELTHGNLAWLLDAADRHFSFGADDVWTLVHSPAFDFSVWELWGPLTSGGRVVVLTDDEVRDPAAVLRVLREERVTVLNQTPAAFKGLRAHMAQCGAAFGDLALRTVVFGGDAFDARDYRDWFAVPEDERPALVNMYGITETTVHVTYRLITEADTGSPVTSPIGRPLAGQHGYVLDRFRRLVPRGTVGELYVAGGGVARGYRNRPELSAERFPADPFGPGGTRMYRTGDLVRVLPDGQLAYVGRADHQVKVRGFRIEPGEIETALRALPGVADAAVVARPDPQGGARLVAHVVLTEGRPLDAPDLRDRLRLTLPSYMVPALFVKHDRLPLTANGKVDRAALRAVAGDAAAAPAGHVPPRGGTEEALARVWAEVLGVERVGRTANFFDLGGDSILALRVIGLARSAGLALTVPDLFRAPTLGDLAQRATAADGAAPPAVEPFSQLDPADRARLPEGLEDAYPLTMLQAGMLHEMLADERRGAYHNVTDLKVTMPEGFDPAAFQAAVDAVVREHGILRTSVDLVSYSEPLQLVHREAALPVGCTDLRGLSREEQRATLRRYVDEEFGRRFDLAAAPLVRIHLHRLTDHELRLTLTDCHVVLDGWSLTSLIADLLDLHRRAVAHGRAPELPAAPRFAEYVALERAAARDEESLEYWRTALDALDPVRFTRRGAEPAEGGGAQSVYETKRSYARLAGPVGRLARQAGVPRRTVLLTAFHHLMGLFAERDGTDGHAIGLVTNGRPELPGADRMRGLFLNTVPFGVRRPRGSWLEYVRAVFAAEQEMLPHRRVPLVRLGRMRPGEPSPVQAVFNFVNFHRLSGDTWDESAEIARTMFPLLVNASVDGFQLDADPQYVSPATADQLADLLCGVLETMVAAPDAPVSRPALRGAARERALGEWARGPALPGEGLMFHECVAGHAARTPDAVAVAHGGQEVTYAELDGAAGRLAARLRALGVGPETVVGICVDRGPDMLRAVLGVLKAGGAFLPLDPQHPTERLGFTARDSGMRVLLTQSPLLGAVPFDGPVLRLDDPATWAAPAARAQAPAPALRPDNTAYVIYTSGSTGTPKGAAVPHQGLTNMLEGQRDLVDPTPADRVLQFASFSFDASILEMTWALANGGRLCTAPKEALRPGPDLAATLREHGITGTMLPPSALAVLGEDRFPALEVLQVAGEACPAELARTWSRGRRFHNVYGLTETSSWSVAARLTPDCRRAPVGRPIRNTQIYVLDDDFQPVPVGVPGEIHLGGHAVGRGYLNRPELTAATFVPDPYGAPGDRLCRTGDIGVQRPDGSVEWLGRRDGQVKLRGFRIELGEVEHALRELPEVRQAVVLLRRDLPGGEPALVAYVVPREGTGAGEEELRRGLRARMPAYMVPSFFVVLDSLPVNTSGKIDKRALPLPPAGRGRGGAPYAAPRTPAELVLAEVWRGVLGVDEVGVHDDFFRLGGSSLSTVRVAAQAAARGLRVTVRDLIEAPTIAQLASRAGAAATAEVRSEVRLRDGEGAPLWCVHPTGGSAAWYVPLARELPPGRPVRAFQARGLLGGVDPTTVAGIAANYVAEITAHGGRGPHDLLGWSMGANLALEMATQLHEAGHTVEPLVLIEPYLPNPVAAERLAGVGRDMVAALGMRDRIRALAPSPEREAAVAELTALLLGAGMSPSEAELVENAPIEVWHSLLVALAGYRVRPYPGHVHLVVGSTAAGLPEDEPMPGLDVGYRTYVARWRELALGGVTVHVTEGDHMSMMSERLMPATAAVLAKIGTGVVR</sequence>
<dbReference type="PANTHER" id="PTHR45527:SF1">
    <property type="entry name" value="FATTY ACID SYNTHASE"/>
    <property type="match status" value="1"/>
</dbReference>
<dbReference type="InterPro" id="IPR006162">
    <property type="entry name" value="Ppantetheine_attach_site"/>
</dbReference>
<keyword evidence="6" id="KW-1185">Reference proteome</keyword>
<dbReference type="InterPro" id="IPR045851">
    <property type="entry name" value="AMP-bd_C_sf"/>
</dbReference>
<dbReference type="SUPFAM" id="SSF56801">
    <property type="entry name" value="Acetyl-CoA synthetase-like"/>
    <property type="match status" value="2"/>
</dbReference>
<organism evidence="5 6">
    <name type="scientific">Streptomyces tamarix</name>
    <dbReference type="NCBI Taxonomy" id="3078565"/>
    <lineage>
        <taxon>Bacteria</taxon>
        <taxon>Bacillati</taxon>
        <taxon>Actinomycetota</taxon>
        <taxon>Actinomycetes</taxon>
        <taxon>Kitasatosporales</taxon>
        <taxon>Streptomycetaceae</taxon>
        <taxon>Streptomyces</taxon>
    </lineage>
</organism>
<protein>
    <submittedName>
        <fullName evidence="5">Amino acid adenylation domain-containing protein</fullName>
    </submittedName>
</protein>
<dbReference type="Gene3D" id="3.40.50.12780">
    <property type="entry name" value="N-terminal domain of ligase-like"/>
    <property type="match status" value="1"/>
</dbReference>
<proteinExistence type="predicted"/>
<dbReference type="InterPro" id="IPR001031">
    <property type="entry name" value="Thioesterase"/>
</dbReference>
<dbReference type="InterPro" id="IPR029058">
    <property type="entry name" value="AB_hydrolase_fold"/>
</dbReference>
<dbReference type="InterPro" id="IPR009081">
    <property type="entry name" value="PP-bd_ACP"/>
</dbReference>
<dbReference type="PROSITE" id="PS00455">
    <property type="entry name" value="AMP_BINDING"/>
    <property type="match status" value="2"/>
</dbReference>
<keyword evidence="2" id="KW-0596">Phosphopantetheine</keyword>
<dbReference type="Pfam" id="PF13193">
    <property type="entry name" value="AMP-binding_C"/>
    <property type="match status" value="2"/>
</dbReference>
<dbReference type="InterPro" id="IPR036736">
    <property type="entry name" value="ACP-like_sf"/>
</dbReference>
<dbReference type="CDD" id="cd19531">
    <property type="entry name" value="LCL_NRPS-like"/>
    <property type="match status" value="1"/>
</dbReference>
<dbReference type="Gene3D" id="3.40.50.1820">
    <property type="entry name" value="alpha/beta hydrolase"/>
    <property type="match status" value="1"/>
</dbReference>
<dbReference type="InterPro" id="IPR010071">
    <property type="entry name" value="AA_adenyl_dom"/>
</dbReference>
<dbReference type="InterPro" id="IPR023213">
    <property type="entry name" value="CAT-like_dom_sf"/>
</dbReference>
<dbReference type="Gene3D" id="3.30.559.10">
    <property type="entry name" value="Chloramphenicol acetyltransferase-like domain"/>
    <property type="match status" value="2"/>
</dbReference>
<dbReference type="CDD" id="cd05930">
    <property type="entry name" value="A_NRPS"/>
    <property type="match status" value="1"/>
</dbReference>
<gene>
    <name evidence="5" type="ORF">RND61_28510</name>
</gene>
<dbReference type="Pfam" id="PF00975">
    <property type="entry name" value="Thioesterase"/>
    <property type="match status" value="1"/>
</dbReference>
<dbReference type="SUPFAM" id="SSF52777">
    <property type="entry name" value="CoA-dependent acyltransferases"/>
    <property type="match status" value="4"/>
</dbReference>
<dbReference type="InterPro" id="IPR020845">
    <property type="entry name" value="AMP-binding_CS"/>
</dbReference>
<evidence type="ECO:0000259" key="4">
    <source>
        <dbReference type="PROSITE" id="PS50075"/>
    </source>
</evidence>
<dbReference type="InterPro" id="IPR025110">
    <property type="entry name" value="AMP-bd_C"/>
</dbReference>
<accession>A0ABU3QTD2</accession>
<name>A0ABU3QTD2_9ACTN</name>
<keyword evidence="3" id="KW-0597">Phosphoprotein</keyword>
<dbReference type="PANTHER" id="PTHR45527">
    <property type="entry name" value="NONRIBOSOMAL PEPTIDE SYNTHETASE"/>
    <property type="match status" value="1"/>
</dbReference>
<dbReference type="SMART" id="SM00823">
    <property type="entry name" value="PKS_PP"/>
    <property type="match status" value="2"/>
</dbReference>
<dbReference type="Gene3D" id="1.10.1200.10">
    <property type="entry name" value="ACP-like"/>
    <property type="match status" value="2"/>
</dbReference>
<dbReference type="SUPFAM" id="SSF53474">
    <property type="entry name" value="alpha/beta-Hydrolases"/>
    <property type="match status" value="1"/>
</dbReference>
<feature type="domain" description="Carrier" evidence="4">
    <location>
        <begin position="2089"/>
        <end position="2163"/>
    </location>
</feature>
<dbReference type="Gene3D" id="3.30.300.30">
    <property type="match status" value="2"/>
</dbReference>
<dbReference type="EMBL" id="JAWCTQ010000052">
    <property type="protein sequence ID" value="MDT9685983.1"/>
    <property type="molecule type" value="Genomic_DNA"/>
</dbReference>
<comment type="cofactor">
    <cofactor evidence="1">
        <name>pantetheine 4'-phosphate</name>
        <dbReference type="ChEBI" id="CHEBI:47942"/>
    </cofactor>
</comment>
<dbReference type="InterPro" id="IPR020806">
    <property type="entry name" value="PKS_PP-bd"/>
</dbReference>
<dbReference type="SUPFAM" id="SSF47336">
    <property type="entry name" value="ACP-like"/>
    <property type="match status" value="2"/>
</dbReference>
<dbReference type="PROSITE" id="PS00012">
    <property type="entry name" value="PHOSPHOPANTETHEINE"/>
    <property type="match status" value="2"/>
</dbReference>
<dbReference type="InterPro" id="IPR042099">
    <property type="entry name" value="ANL_N_sf"/>
</dbReference>
<dbReference type="Proteomes" id="UP001250181">
    <property type="component" value="Unassembled WGS sequence"/>
</dbReference>
<reference evidence="5 6" key="1">
    <citation type="submission" date="2023-09" db="EMBL/GenBank/DDBJ databases">
        <title>Streptomyces sp. nov.: A antagonism against Alternaria gaisen Producing Streptochlin, Isolated from Tamarix root soil.</title>
        <authorList>
            <person name="Chen Y."/>
        </authorList>
    </citation>
    <scope>NUCLEOTIDE SEQUENCE [LARGE SCALE GENOMIC DNA]</scope>
    <source>
        <strain evidence="5 6">TRM76323</strain>
    </source>
</reference>
<dbReference type="Gene3D" id="2.30.38.10">
    <property type="entry name" value="Luciferase, Domain 3"/>
    <property type="match status" value="1"/>
</dbReference>
<evidence type="ECO:0000313" key="5">
    <source>
        <dbReference type="EMBL" id="MDT9685983.1"/>
    </source>
</evidence>
<dbReference type="Pfam" id="PF00501">
    <property type="entry name" value="AMP-binding"/>
    <property type="match status" value="2"/>
</dbReference>
<dbReference type="Gene3D" id="3.40.50.980">
    <property type="match status" value="2"/>
</dbReference>
<dbReference type="NCBIfam" id="TIGR01733">
    <property type="entry name" value="AA-adenyl-dom"/>
    <property type="match status" value="2"/>
</dbReference>
<dbReference type="InterPro" id="IPR001242">
    <property type="entry name" value="Condensation_dom"/>
</dbReference>
<evidence type="ECO:0000313" key="6">
    <source>
        <dbReference type="Proteomes" id="UP001250181"/>
    </source>
</evidence>
<feature type="domain" description="Carrier" evidence="4">
    <location>
        <begin position="1038"/>
        <end position="1112"/>
    </location>
</feature>
<evidence type="ECO:0000256" key="2">
    <source>
        <dbReference type="ARBA" id="ARBA00022450"/>
    </source>
</evidence>
<comment type="caution">
    <text evidence="5">The sequence shown here is derived from an EMBL/GenBank/DDBJ whole genome shotgun (WGS) entry which is preliminary data.</text>
</comment>
<dbReference type="CDD" id="cd17643">
    <property type="entry name" value="A_NRPS_Cytc1-like"/>
    <property type="match status" value="1"/>
</dbReference>
<dbReference type="RefSeq" id="WP_315881020.1">
    <property type="nucleotide sequence ID" value="NZ_JAWCTQ010000052.1"/>
</dbReference>
<evidence type="ECO:0000256" key="3">
    <source>
        <dbReference type="ARBA" id="ARBA00022553"/>
    </source>
</evidence>
<dbReference type="PROSITE" id="PS50075">
    <property type="entry name" value="CARRIER"/>
    <property type="match status" value="2"/>
</dbReference>
<dbReference type="InterPro" id="IPR000873">
    <property type="entry name" value="AMP-dep_synth/lig_dom"/>
</dbReference>
<evidence type="ECO:0000256" key="1">
    <source>
        <dbReference type="ARBA" id="ARBA00001957"/>
    </source>
</evidence>
<dbReference type="Pfam" id="PF00550">
    <property type="entry name" value="PP-binding"/>
    <property type="match status" value="2"/>
</dbReference>
<dbReference type="Pfam" id="PF00668">
    <property type="entry name" value="Condensation"/>
    <property type="match status" value="2"/>
</dbReference>